<dbReference type="RefSeq" id="WP_069725894.1">
    <property type="nucleotide sequence ID" value="NZ_MDCO01000006.1"/>
</dbReference>
<reference evidence="6 7" key="1">
    <citation type="submission" date="2016-08" db="EMBL/GenBank/DDBJ databases">
        <title>Characterization and recognition of Brachyspira hampsonii sp. nov., a novel intestinal spirochete that is pathogenic to pigs.</title>
        <authorList>
            <person name="Mirajkar N."/>
            <person name="La T."/>
            <person name="Phillips N."/>
            <person name="Hampson D."/>
            <person name="Gebhart C."/>
        </authorList>
    </citation>
    <scope>NUCLEOTIDE SEQUENCE [LARGE SCALE GENOMIC DNA]</scope>
    <source>
        <strain evidence="6 7">P280/1</strain>
    </source>
</reference>
<dbReference type="InterPro" id="IPR006003">
    <property type="entry name" value="FGGY_RbtK-like"/>
</dbReference>
<dbReference type="Gene3D" id="3.30.420.40">
    <property type="match status" value="1"/>
</dbReference>
<feature type="domain" description="Carbohydrate kinase FGGY N-terminal" evidence="4">
    <location>
        <begin position="3"/>
        <end position="258"/>
    </location>
</feature>
<dbReference type="InterPro" id="IPR000577">
    <property type="entry name" value="Carb_kinase_FGGY"/>
</dbReference>
<evidence type="ECO:0000259" key="5">
    <source>
        <dbReference type="Pfam" id="PF02782"/>
    </source>
</evidence>
<evidence type="ECO:0000259" key="4">
    <source>
        <dbReference type="Pfam" id="PF00370"/>
    </source>
</evidence>
<dbReference type="PANTHER" id="PTHR43435">
    <property type="entry name" value="RIBULOKINASE"/>
    <property type="match status" value="1"/>
</dbReference>
<comment type="caution">
    <text evidence="6">The sequence shown here is derived from an EMBL/GenBank/DDBJ whole genome shotgun (WGS) entry which is preliminary data.</text>
</comment>
<dbReference type="GO" id="GO:0005737">
    <property type="term" value="C:cytoplasm"/>
    <property type="evidence" value="ECO:0007669"/>
    <property type="project" value="TreeGrafter"/>
</dbReference>
<name>A0A1E5NGQ7_9SPIR</name>
<dbReference type="EMBL" id="MDCO01000006">
    <property type="protein sequence ID" value="OEJ15341.1"/>
    <property type="molecule type" value="Genomic_DNA"/>
</dbReference>
<dbReference type="Proteomes" id="UP000095247">
    <property type="component" value="Unassembled WGS sequence"/>
</dbReference>
<dbReference type="PIRSF" id="PIRSF000538">
    <property type="entry name" value="GlpK"/>
    <property type="match status" value="1"/>
</dbReference>
<dbReference type="AlphaFoldDB" id="A0A1E5NGQ7"/>
<keyword evidence="2" id="KW-0808">Transferase</keyword>
<dbReference type="SUPFAM" id="SSF53067">
    <property type="entry name" value="Actin-like ATPase domain"/>
    <property type="match status" value="2"/>
</dbReference>
<sequence length="527" mass="59371">MKYIIGIDVGSGSSRAGIFSLDGNSFGFESTPIKLRKIDENFVEQSSNDIWNSVCQSVKKVISKSKINSDDVIAIGFDATCSLVALDKDNKPVSVNKDCEDDWNIIMWMDHRAVKEADEINSQNFDVLKYVGGKISLEMEIPKILWLKRNLPENYKRINQFFDLADFLQYKACGSNIRSSCTTACKWTYLAHENKWDEAFFKSLDLYDLIEENKIGNIIKEPGVFAENLTEESSKELGLSSNVKVAVGMIDAHAGGLGSLIGKAENTLVIVAGTSACHMMNSKEPIFVNGVWGPYYNAMVSGMWLNEGGQSAYGSLIDYNIKKHPYFNNLIKEGKTFKDIYQILNEEVDKLKNINKFYIKDIHILDYHYGNRSPIADPKERGVEIGLDMSEDITSMAKLYWATIDSICFGTRNIIETSKNNGYTINTIIVCGGAAKNPLFMRELADICQCTIYTAGHEESVVFGSAILASIASGEYKNYEDALAKMSKKGECIETDKTMKEYFDKKYQIYLELYKDKLKYEKLMSDF</sequence>
<dbReference type="InterPro" id="IPR043129">
    <property type="entry name" value="ATPase_NBD"/>
</dbReference>
<evidence type="ECO:0000313" key="7">
    <source>
        <dbReference type="Proteomes" id="UP000095247"/>
    </source>
</evidence>
<dbReference type="Pfam" id="PF00370">
    <property type="entry name" value="FGGY_N"/>
    <property type="match status" value="1"/>
</dbReference>
<proteinExistence type="inferred from homology"/>
<dbReference type="NCBIfam" id="TIGR01315">
    <property type="entry name" value="5C_CHO_kinase"/>
    <property type="match status" value="1"/>
</dbReference>
<evidence type="ECO:0000256" key="3">
    <source>
        <dbReference type="ARBA" id="ARBA00022777"/>
    </source>
</evidence>
<organism evidence="6 7">
    <name type="scientific">Brachyspira hampsonii</name>
    <dbReference type="NCBI Taxonomy" id="1287055"/>
    <lineage>
        <taxon>Bacteria</taxon>
        <taxon>Pseudomonadati</taxon>
        <taxon>Spirochaetota</taxon>
        <taxon>Spirochaetia</taxon>
        <taxon>Brachyspirales</taxon>
        <taxon>Brachyspiraceae</taxon>
        <taxon>Brachyspira</taxon>
    </lineage>
</organism>
<accession>A0A1E5NGQ7</accession>
<dbReference type="Pfam" id="PF02782">
    <property type="entry name" value="FGGY_C"/>
    <property type="match status" value="1"/>
</dbReference>
<evidence type="ECO:0000313" key="6">
    <source>
        <dbReference type="EMBL" id="OEJ15341.1"/>
    </source>
</evidence>
<dbReference type="InterPro" id="IPR018484">
    <property type="entry name" value="FGGY_N"/>
</dbReference>
<dbReference type="GO" id="GO:0019150">
    <property type="term" value="F:D-ribulokinase activity"/>
    <property type="evidence" value="ECO:0007669"/>
    <property type="project" value="TreeGrafter"/>
</dbReference>
<dbReference type="Gene3D" id="1.20.58.2240">
    <property type="match status" value="1"/>
</dbReference>
<comment type="similarity">
    <text evidence="1">Belongs to the FGGY kinase family.</text>
</comment>
<dbReference type="CDD" id="cd07782">
    <property type="entry name" value="ASKHA_NBD_FGGY_D-RBK"/>
    <property type="match status" value="1"/>
</dbReference>
<evidence type="ECO:0000256" key="1">
    <source>
        <dbReference type="ARBA" id="ARBA00009156"/>
    </source>
</evidence>
<protein>
    <submittedName>
        <fullName evidence="6">Carbohydrate kinase</fullName>
    </submittedName>
</protein>
<keyword evidence="3 6" id="KW-0418">Kinase</keyword>
<feature type="domain" description="Carbohydrate kinase FGGY C-terminal" evidence="5">
    <location>
        <begin position="268"/>
        <end position="472"/>
    </location>
</feature>
<dbReference type="PANTHER" id="PTHR43435:SF4">
    <property type="entry name" value="FGGY CARBOHYDRATE KINASE DOMAIN-CONTAINING PROTEIN"/>
    <property type="match status" value="1"/>
</dbReference>
<dbReference type="GO" id="GO:0019321">
    <property type="term" value="P:pentose metabolic process"/>
    <property type="evidence" value="ECO:0007669"/>
    <property type="project" value="TreeGrafter"/>
</dbReference>
<evidence type="ECO:0000256" key="2">
    <source>
        <dbReference type="ARBA" id="ARBA00022679"/>
    </source>
</evidence>
<dbReference type="InterPro" id="IPR018485">
    <property type="entry name" value="FGGY_C"/>
</dbReference>
<gene>
    <name evidence="6" type="ORF">BFL38_13690</name>
</gene>